<dbReference type="OrthoDB" id="5589169at2"/>
<dbReference type="AlphaFoldDB" id="A0A2H9U8Z1"/>
<evidence type="ECO:0000313" key="2">
    <source>
        <dbReference type="Proteomes" id="UP000235861"/>
    </source>
</evidence>
<gene>
    <name evidence="1" type="ORF">CUC53_01670</name>
</gene>
<dbReference type="RefSeq" id="WP_100292557.1">
    <property type="nucleotide sequence ID" value="NZ_PGGC01000010.1"/>
</dbReference>
<organism evidence="1 2">
    <name type="scientific">Aeromonas cavernicola</name>
    <dbReference type="NCBI Taxonomy" id="1006623"/>
    <lineage>
        <taxon>Bacteria</taxon>
        <taxon>Pseudomonadati</taxon>
        <taxon>Pseudomonadota</taxon>
        <taxon>Gammaproteobacteria</taxon>
        <taxon>Aeromonadales</taxon>
        <taxon>Aeromonadaceae</taxon>
        <taxon>Aeromonas</taxon>
    </lineage>
</organism>
<sequence>MGIATCPIKELTLSSRSIDALEQIDQLVDSANQLAFAVSATPLYTIFSDPRSAKDVVYNIHDHDWELYGQAMEGIPNILRHKLNQVVEPMAWSSTGKESQFWKCVHASYNK</sequence>
<dbReference type="EMBL" id="PGGC01000010">
    <property type="protein sequence ID" value="PJG60494.1"/>
    <property type="molecule type" value="Genomic_DNA"/>
</dbReference>
<dbReference type="Proteomes" id="UP000235861">
    <property type="component" value="Unassembled WGS sequence"/>
</dbReference>
<evidence type="ECO:0000313" key="1">
    <source>
        <dbReference type="EMBL" id="PJG60494.1"/>
    </source>
</evidence>
<accession>A0A2H9U8Z1</accession>
<protein>
    <submittedName>
        <fullName evidence="1">Uncharacterized protein</fullName>
    </submittedName>
</protein>
<reference evidence="1 2" key="1">
    <citation type="submission" date="2017-11" db="EMBL/GenBank/DDBJ databases">
        <title>Draft genome sequence of environmental isolate Aeromonas cavernicola sp. nov. MDC 2508.</title>
        <authorList>
            <person name="Colston S.M."/>
            <person name="Navarro A."/>
            <person name="Martinez-Murcia A.J."/>
            <person name="Graf J."/>
        </authorList>
    </citation>
    <scope>NUCLEOTIDE SEQUENCE [LARGE SCALE GENOMIC DNA]</scope>
    <source>
        <strain evidence="1 2">MDC 2508</strain>
    </source>
</reference>
<proteinExistence type="predicted"/>
<comment type="caution">
    <text evidence="1">The sequence shown here is derived from an EMBL/GenBank/DDBJ whole genome shotgun (WGS) entry which is preliminary data.</text>
</comment>
<keyword evidence="2" id="KW-1185">Reference proteome</keyword>
<name>A0A2H9U8Z1_9GAMM</name>